<dbReference type="GeneID" id="111306684"/>
<keyword evidence="5 7" id="KW-0040">ANK repeat</keyword>
<feature type="repeat" description="ANK" evidence="7">
    <location>
        <begin position="253"/>
        <end position="275"/>
    </location>
</feature>
<evidence type="ECO:0000256" key="4">
    <source>
        <dbReference type="ARBA" id="ARBA00022989"/>
    </source>
</evidence>
<dbReference type="InterPro" id="IPR002110">
    <property type="entry name" value="Ankyrin_rpt"/>
</dbReference>
<dbReference type="PANTHER" id="PTHR24186:SF53">
    <property type="entry name" value="PGG DOMAIN-CONTAINING PROTEIN"/>
    <property type="match status" value="1"/>
</dbReference>
<feature type="repeat" description="ANK" evidence="7">
    <location>
        <begin position="152"/>
        <end position="178"/>
    </location>
</feature>
<evidence type="ECO:0000313" key="11">
    <source>
        <dbReference type="RefSeq" id="XP_022760224.1"/>
    </source>
</evidence>
<dbReference type="GO" id="GO:0005886">
    <property type="term" value="C:plasma membrane"/>
    <property type="evidence" value="ECO:0007669"/>
    <property type="project" value="TreeGrafter"/>
</dbReference>
<dbReference type="RefSeq" id="XP_022760224.1">
    <property type="nucleotide sequence ID" value="XM_022904489.1"/>
</dbReference>
<feature type="transmembrane region" description="Helical" evidence="8">
    <location>
        <begin position="550"/>
        <end position="570"/>
    </location>
</feature>
<dbReference type="Pfam" id="PF13962">
    <property type="entry name" value="PGG"/>
    <property type="match status" value="1"/>
</dbReference>
<keyword evidence="4 8" id="KW-1133">Transmembrane helix</keyword>
<feature type="repeat" description="ANK" evidence="7">
    <location>
        <begin position="219"/>
        <end position="241"/>
    </location>
</feature>
<dbReference type="OrthoDB" id="944730at2759"/>
<evidence type="ECO:0000256" key="5">
    <source>
        <dbReference type="ARBA" id="ARBA00023043"/>
    </source>
</evidence>
<comment type="subcellular location">
    <subcellularLocation>
        <location evidence="1">Membrane</location>
        <topology evidence="1">Multi-pass membrane protein</topology>
    </subcellularLocation>
</comment>
<organism evidence="10 11">
    <name type="scientific">Durio zibethinus</name>
    <name type="common">Durian</name>
    <dbReference type="NCBI Taxonomy" id="66656"/>
    <lineage>
        <taxon>Eukaryota</taxon>
        <taxon>Viridiplantae</taxon>
        <taxon>Streptophyta</taxon>
        <taxon>Embryophyta</taxon>
        <taxon>Tracheophyta</taxon>
        <taxon>Spermatophyta</taxon>
        <taxon>Magnoliopsida</taxon>
        <taxon>eudicotyledons</taxon>
        <taxon>Gunneridae</taxon>
        <taxon>Pentapetalae</taxon>
        <taxon>rosids</taxon>
        <taxon>malvids</taxon>
        <taxon>Malvales</taxon>
        <taxon>Malvaceae</taxon>
        <taxon>Helicteroideae</taxon>
        <taxon>Durio</taxon>
    </lineage>
</organism>
<keyword evidence="10" id="KW-1185">Reference proteome</keyword>
<evidence type="ECO:0000313" key="10">
    <source>
        <dbReference type="Proteomes" id="UP000515121"/>
    </source>
</evidence>
<dbReference type="InterPro" id="IPR036770">
    <property type="entry name" value="Ankyrin_rpt-contain_sf"/>
</dbReference>
<dbReference type="SUPFAM" id="SSF48403">
    <property type="entry name" value="Ankyrin repeat"/>
    <property type="match status" value="1"/>
</dbReference>
<dbReference type="Pfam" id="PF12796">
    <property type="entry name" value="Ank_2"/>
    <property type="match status" value="2"/>
</dbReference>
<accession>A0A6P6A5G8</accession>
<evidence type="ECO:0000256" key="7">
    <source>
        <dbReference type="PROSITE-ProRule" id="PRU00023"/>
    </source>
</evidence>
<evidence type="ECO:0000256" key="3">
    <source>
        <dbReference type="ARBA" id="ARBA00022737"/>
    </source>
</evidence>
<protein>
    <submittedName>
        <fullName evidence="11">Ankyrin repeat-containing protein NPR4-like isoform X2</fullName>
    </submittedName>
</protein>
<keyword evidence="6 8" id="KW-0472">Membrane</keyword>
<keyword evidence="3" id="KW-0677">Repeat</keyword>
<dbReference type="AlphaFoldDB" id="A0A6P6A5G8"/>
<feature type="domain" description="PGG" evidence="9">
    <location>
        <begin position="436"/>
        <end position="545"/>
    </location>
</feature>
<dbReference type="Pfam" id="PF00023">
    <property type="entry name" value="Ank"/>
    <property type="match status" value="1"/>
</dbReference>
<evidence type="ECO:0000256" key="1">
    <source>
        <dbReference type="ARBA" id="ARBA00004141"/>
    </source>
</evidence>
<dbReference type="PROSITE" id="PS50088">
    <property type="entry name" value="ANK_REPEAT"/>
    <property type="match status" value="4"/>
</dbReference>
<reference evidence="11" key="1">
    <citation type="submission" date="2025-08" db="UniProtKB">
        <authorList>
            <consortium name="RefSeq"/>
        </authorList>
    </citation>
    <scope>IDENTIFICATION</scope>
    <source>
        <tissue evidence="11">Fruit stalk</tissue>
    </source>
</reference>
<name>A0A6P6A5G8_DURZI</name>
<feature type="transmembrane region" description="Helical" evidence="8">
    <location>
        <begin position="485"/>
        <end position="510"/>
    </location>
</feature>
<evidence type="ECO:0000256" key="8">
    <source>
        <dbReference type="SAM" id="Phobius"/>
    </source>
</evidence>
<proteinExistence type="predicted"/>
<dbReference type="InterPro" id="IPR026961">
    <property type="entry name" value="PGG_dom"/>
</dbReference>
<keyword evidence="2 8" id="KW-0812">Transmembrane</keyword>
<dbReference type="Gene3D" id="1.25.40.20">
    <property type="entry name" value="Ankyrin repeat-containing domain"/>
    <property type="match status" value="3"/>
</dbReference>
<evidence type="ECO:0000256" key="6">
    <source>
        <dbReference type="ARBA" id="ARBA00023136"/>
    </source>
</evidence>
<sequence length="580" mass="65012">MDIEIQENVETATYMDVDLYKAAVDGKIEAFNDYKGRLERIVTPNQNTVLHVYLANRRHKAIVFHMIYFIYYRYRASTLRSTEFVEHLLNQCSSLLLQANAKGEIPLHIEARYGHRPTVKLLLERAKFAQQGDLENGIEAAKEMLRIRDNKEENTPLHIAARYGHLEVVRALVEADPDFVYPANKYGETPLYIAARRGYHHLVAEMLTKCKSVAHAGPKGTTALHAAVMANDRETVRIILKMKKILASETDDNGRSPLHFAAHLGYRSIVKQILECDKSTSYIVDFEGKMTALHMAARQSHASIMKEIIRHCPDCCELVDKRGWNFLHFAAVTLYRLPLRQFFGDDIGIRYVSMENLLSQKDEHGNTPLQLLVTSRPNRYGTAMMCTNDKMELGKENLTMKEEEQILNLLAELGSGEVAGVPFRPIRLHRRAPFGFEKATESHLVVAALIATVTFAAAFTIPGGYKTEKGVDEGTAILIRNAAFNMFVISNAIAVVSSLLAVLFHFLMARPRSQKSFASYPYAYRCTIIAVGAMVIAFITGAFAVLEPSLGLAIITCLIGSSFFLVALCVDRSFALLDVF</sequence>
<evidence type="ECO:0000256" key="2">
    <source>
        <dbReference type="ARBA" id="ARBA00022692"/>
    </source>
</evidence>
<dbReference type="Proteomes" id="UP000515121">
    <property type="component" value="Unplaced"/>
</dbReference>
<dbReference type="PANTHER" id="PTHR24186">
    <property type="entry name" value="PROTEIN PHOSPHATASE 1 REGULATORY SUBUNIT"/>
    <property type="match status" value="1"/>
</dbReference>
<dbReference type="PROSITE" id="PS50297">
    <property type="entry name" value="ANK_REP_REGION"/>
    <property type="match status" value="4"/>
</dbReference>
<feature type="transmembrane region" description="Helical" evidence="8">
    <location>
        <begin position="444"/>
        <end position="465"/>
    </location>
</feature>
<feature type="repeat" description="ANK" evidence="7">
    <location>
        <begin position="102"/>
        <end position="125"/>
    </location>
</feature>
<evidence type="ECO:0000259" key="9">
    <source>
        <dbReference type="Pfam" id="PF13962"/>
    </source>
</evidence>
<gene>
    <name evidence="11" type="primary">LOC111306684</name>
</gene>
<dbReference type="SMART" id="SM00248">
    <property type="entry name" value="ANK"/>
    <property type="match status" value="6"/>
</dbReference>
<feature type="transmembrane region" description="Helical" evidence="8">
    <location>
        <begin position="522"/>
        <end position="544"/>
    </location>
</feature>